<keyword evidence="1" id="KW-1133">Transmembrane helix</keyword>
<evidence type="ECO:0000256" key="1">
    <source>
        <dbReference type="SAM" id="Phobius"/>
    </source>
</evidence>
<dbReference type="EMBL" id="CAXAMM010007169">
    <property type="protein sequence ID" value="CAK9013472.1"/>
    <property type="molecule type" value="Genomic_DNA"/>
</dbReference>
<comment type="caution">
    <text evidence="2">The sequence shown here is derived from an EMBL/GenBank/DDBJ whole genome shotgun (WGS) entry which is preliminary data.</text>
</comment>
<feature type="transmembrane region" description="Helical" evidence="1">
    <location>
        <begin position="76"/>
        <end position="98"/>
    </location>
</feature>
<dbReference type="Proteomes" id="UP001642464">
    <property type="component" value="Unassembled WGS sequence"/>
</dbReference>
<feature type="transmembrane region" description="Helical" evidence="1">
    <location>
        <begin position="133"/>
        <end position="153"/>
    </location>
</feature>
<sequence>MARGCESLELEVGHGHGAPKRRGEAWKFRRTLTYWIAIMFGEGSVLFVIGAGFAMSGLTDVTSPHYQRVTELALVNTPYCVGAVCFTVGAYFGVLKVVNLTTQEGEKLQLLVFSKAHLSRIATAADLRSLGSYWLNFLGAVAFNIDTLATYSSKAKVSLTWGMAALGGLCFTLGGALDCGANRVWTSQAITANWWVSVGNAVGGACFLVPGIVGGLSPSPVVYYWCVDFIYFLGSLSFLLASVCQLWKWKNEQYALGHPEELQSVASPGPSHQDVEYDCQVTSQIPWLLLYEINASLSVVDIAVSTSLPIGDETWLKRSLQALLNFMLCHGVILLGSVIHHAPTKRPYTWLLAYLRLVLLLYTIDSAWSVWQEVRSLRWAAKSGVSPAELSDELQG</sequence>
<keyword evidence="1" id="KW-0472">Membrane</keyword>
<keyword evidence="3" id="KW-1185">Reference proteome</keyword>
<feature type="transmembrane region" description="Helical" evidence="1">
    <location>
        <begin position="192"/>
        <end position="216"/>
    </location>
</feature>
<gene>
    <name evidence="2" type="ORF">SCF082_LOCUS11943</name>
</gene>
<feature type="transmembrane region" description="Helical" evidence="1">
    <location>
        <begin position="159"/>
        <end position="180"/>
    </location>
</feature>
<organism evidence="2 3">
    <name type="scientific">Durusdinium trenchii</name>
    <dbReference type="NCBI Taxonomy" id="1381693"/>
    <lineage>
        <taxon>Eukaryota</taxon>
        <taxon>Sar</taxon>
        <taxon>Alveolata</taxon>
        <taxon>Dinophyceae</taxon>
        <taxon>Suessiales</taxon>
        <taxon>Symbiodiniaceae</taxon>
        <taxon>Durusdinium</taxon>
    </lineage>
</organism>
<feature type="transmembrane region" description="Helical" evidence="1">
    <location>
        <begin position="348"/>
        <end position="368"/>
    </location>
</feature>
<name>A0ABP0JGG6_9DINO</name>
<evidence type="ECO:0000313" key="3">
    <source>
        <dbReference type="Proteomes" id="UP001642464"/>
    </source>
</evidence>
<feature type="transmembrane region" description="Helical" evidence="1">
    <location>
        <begin position="322"/>
        <end position="342"/>
    </location>
</feature>
<protein>
    <submittedName>
        <fullName evidence="2">Uncharacterized protein</fullName>
    </submittedName>
</protein>
<evidence type="ECO:0000313" key="2">
    <source>
        <dbReference type="EMBL" id="CAK9013472.1"/>
    </source>
</evidence>
<keyword evidence="1" id="KW-0812">Transmembrane</keyword>
<reference evidence="2 3" key="1">
    <citation type="submission" date="2024-02" db="EMBL/GenBank/DDBJ databases">
        <authorList>
            <person name="Chen Y."/>
            <person name="Shah S."/>
            <person name="Dougan E. K."/>
            <person name="Thang M."/>
            <person name="Chan C."/>
        </authorList>
    </citation>
    <scope>NUCLEOTIDE SEQUENCE [LARGE SCALE GENOMIC DNA]</scope>
</reference>
<feature type="transmembrane region" description="Helical" evidence="1">
    <location>
        <begin position="222"/>
        <end position="244"/>
    </location>
</feature>
<proteinExistence type="predicted"/>
<feature type="transmembrane region" description="Helical" evidence="1">
    <location>
        <begin position="32"/>
        <end position="56"/>
    </location>
</feature>
<accession>A0ABP0JGG6</accession>